<protein>
    <recommendedName>
        <fullName evidence="5 13">Malto-oligosyltrehalose trehalohydrolase</fullName>
        <shortName evidence="14">MTHase</shortName>
        <ecNumber evidence="4 13">3.2.1.141</ecNumber>
    </recommendedName>
    <alternativeName>
        <fullName evidence="11 14">4-alpha-D-((1-&gt;4)-alpha-D-glucano)trehalose trehalohydrolase</fullName>
    </alternativeName>
    <alternativeName>
        <fullName evidence="10 14">Maltooligosyl trehalose trehalohydrolase</fullName>
    </alternativeName>
</protein>
<dbReference type="InterPro" id="IPR014756">
    <property type="entry name" value="Ig_E-set"/>
</dbReference>
<evidence type="ECO:0000256" key="16">
    <source>
        <dbReference type="PIRSR" id="PIRSR006337-3"/>
    </source>
</evidence>
<evidence type="ECO:0000256" key="14">
    <source>
        <dbReference type="PIRNR" id="PIRNR006337"/>
    </source>
</evidence>
<gene>
    <name evidence="19" type="primary">treZ</name>
    <name evidence="19" type="ORF">Mal64_05160</name>
</gene>
<evidence type="ECO:0000256" key="4">
    <source>
        <dbReference type="ARBA" id="ARBA00012268"/>
    </source>
</evidence>
<dbReference type="Pfam" id="PF02922">
    <property type="entry name" value="CBM_48"/>
    <property type="match status" value="1"/>
</dbReference>
<dbReference type="Pfam" id="PF00128">
    <property type="entry name" value="Alpha-amylase"/>
    <property type="match status" value="1"/>
</dbReference>
<dbReference type="AlphaFoldDB" id="A0A5C5ZV90"/>
<comment type="pathway">
    <text evidence="2 14">Glycan biosynthesis; trehalose biosynthesis.</text>
</comment>
<comment type="catalytic activity">
    <reaction evidence="12 14">
        <text>hydrolysis of (1-&gt;4)-alpha-D-glucosidic linkage in 4-alpha-D-[(1-&gt;4)-alpha-D-glucanosyl]n trehalose to yield trehalose and (1-&gt;4)-alpha-D-glucan.</text>
        <dbReference type="EC" id="3.2.1.141"/>
    </reaction>
</comment>
<feature type="region of interest" description="Disordered" evidence="17">
    <location>
        <begin position="1"/>
        <end position="20"/>
    </location>
</feature>
<evidence type="ECO:0000259" key="18">
    <source>
        <dbReference type="SMART" id="SM00642"/>
    </source>
</evidence>
<dbReference type="InterPro" id="IPR044901">
    <property type="entry name" value="Trehalose_TreZ_E-set_sf"/>
</dbReference>
<feature type="site" description="Transition state stabilizer" evidence="16">
    <location>
        <position position="422"/>
    </location>
</feature>
<comment type="subcellular location">
    <subcellularLocation>
        <location evidence="1 15">Cytoplasm</location>
    </subcellularLocation>
</comment>
<dbReference type="InterPro" id="IPR006047">
    <property type="entry name" value="GH13_cat_dom"/>
</dbReference>
<dbReference type="GO" id="GO:0005992">
    <property type="term" value="P:trehalose biosynthetic process"/>
    <property type="evidence" value="ECO:0007669"/>
    <property type="project" value="UniProtKB-UniRule"/>
</dbReference>
<accession>A0A5C5ZV90</accession>
<dbReference type="PIRSF" id="PIRSF006337">
    <property type="entry name" value="Trehalose_TreZ"/>
    <property type="match status" value="1"/>
</dbReference>
<evidence type="ECO:0000313" key="20">
    <source>
        <dbReference type="Proteomes" id="UP000315440"/>
    </source>
</evidence>
<evidence type="ECO:0000256" key="11">
    <source>
        <dbReference type="ARBA" id="ARBA00033284"/>
    </source>
</evidence>
<dbReference type="PANTHER" id="PTHR43651:SF11">
    <property type="entry name" value="MALTO-OLIGOSYLTREHALOSE TREHALOHYDROLASE"/>
    <property type="match status" value="1"/>
</dbReference>
<feature type="domain" description="Glycosyl hydrolase family 13 catalytic" evidence="18">
    <location>
        <begin position="131"/>
        <end position="489"/>
    </location>
</feature>
<dbReference type="InterPro" id="IPR013783">
    <property type="entry name" value="Ig-like_fold"/>
</dbReference>
<evidence type="ECO:0000256" key="7">
    <source>
        <dbReference type="ARBA" id="ARBA00022801"/>
    </source>
</evidence>
<evidence type="ECO:0000256" key="12">
    <source>
        <dbReference type="ARBA" id="ARBA00034013"/>
    </source>
</evidence>
<dbReference type="Proteomes" id="UP000315440">
    <property type="component" value="Unassembled WGS sequence"/>
</dbReference>
<evidence type="ECO:0000256" key="13">
    <source>
        <dbReference type="NCBIfam" id="TIGR02402"/>
    </source>
</evidence>
<evidence type="ECO:0000256" key="17">
    <source>
        <dbReference type="SAM" id="MobiDB-lite"/>
    </source>
</evidence>
<organism evidence="19 20">
    <name type="scientific">Pseudobythopirellula maris</name>
    <dbReference type="NCBI Taxonomy" id="2527991"/>
    <lineage>
        <taxon>Bacteria</taxon>
        <taxon>Pseudomonadati</taxon>
        <taxon>Planctomycetota</taxon>
        <taxon>Planctomycetia</taxon>
        <taxon>Pirellulales</taxon>
        <taxon>Lacipirellulaceae</taxon>
        <taxon>Pseudobythopirellula</taxon>
    </lineage>
</organism>
<dbReference type="SUPFAM" id="SSF51445">
    <property type="entry name" value="(Trans)glycosidases"/>
    <property type="match status" value="1"/>
</dbReference>
<comment type="caution">
    <text evidence="19">The sequence shown here is derived from an EMBL/GenBank/DDBJ whole genome shotgun (WGS) entry which is preliminary data.</text>
</comment>
<proteinExistence type="inferred from homology"/>
<keyword evidence="8" id="KW-0119">Carbohydrate metabolism</keyword>
<comment type="similarity">
    <text evidence="3 14">Belongs to the glycosyl hydrolase 13 family.</text>
</comment>
<keyword evidence="6" id="KW-0963">Cytoplasm</keyword>
<dbReference type="InterPro" id="IPR012768">
    <property type="entry name" value="Trehalose_TreZ"/>
</dbReference>
<evidence type="ECO:0000256" key="8">
    <source>
        <dbReference type="ARBA" id="ARBA00023277"/>
    </source>
</evidence>
<keyword evidence="20" id="KW-1185">Reference proteome</keyword>
<dbReference type="GO" id="GO:0005737">
    <property type="term" value="C:cytoplasm"/>
    <property type="evidence" value="ECO:0007669"/>
    <property type="project" value="UniProtKB-SubCell"/>
</dbReference>
<name>A0A5C5ZV90_9BACT</name>
<evidence type="ECO:0000256" key="9">
    <source>
        <dbReference type="ARBA" id="ARBA00023295"/>
    </source>
</evidence>
<feature type="active site" description="Proton donor" evidence="15">
    <location>
        <position position="314"/>
    </location>
</feature>
<keyword evidence="7 14" id="KW-0378">Hydrolase</keyword>
<dbReference type="GO" id="GO:0033942">
    <property type="term" value="F:4-alpha-D-(1-&gt;4)-alpha-D-glucanotrehalose trehalohydrolase activity"/>
    <property type="evidence" value="ECO:0007669"/>
    <property type="project" value="UniProtKB-EC"/>
</dbReference>
<dbReference type="CDD" id="cd02853">
    <property type="entry name" value="E_set_MTHase_like_N"/>
    <property type="match status" value="1"/>
</dbReference>
<dbReference type="InterPro" id="IPR017853">
    <property type="entry name" value="GH"/>
</dbReference>
<reference evidence="19 20" key="1">
    <citation type="submission" date="2019-02" db="EMBL/GenBank/DDBJ databases">
        <title>Deep-cultivation of Planctomycetes and their phenomic and genomic characterization uncovers novel biology.</title>
        <authorList>
            <person name="Wiegand S."/>
            <person name="Jogler M."/>
            <person name="Boedeker C."/>
            <person name="Pinto D."/>
            <person name="Vollmers J."/>
            <person name="Rivas-Marin E."/>
            <person name="Kohn T."/>
            <person name="Peeters S.H."/>
            <person name="Heuer A."/>
            <person name="Rast P."/>
            <person name="Oberbeckmann S."/>
            <person name="Bunk B."/>
            <person name="Jeske O."/>
            <person name="Meyerdierks A."/>
            <person name="Storesund J.E."/>
            <person name="Kallscheuer N."/>
            <person name="Luecker S."/>
            <person name="Lage O.M."/>
            <person name="Pohl T."/>
            <person name="Merkel B.J."/>
            <person name="Hornburger P."/>
            <person name="Mueller R.-W."/>
            <person name="Bruemmer F."/>
            <person name="Labrenz M."/>
            <person name="Spormann A.M."/>
            <person name="Op Den Camp H."/>
            <person name="Overmann J."/>
            <person name="Amann R."/>
            <person name="Jetten M.S.M."/>
            <person name="Mascher T."/>
            <person name="Medema M.H."/>
            <person name="Devos D.P."/>
            <person name="Kaster A.-K."/>
            <person name="Ovreas L."/>
            <person name="Rohde M."/>
            <person name="Galperin M.Y."/>
            <person name="Jogler C."/>
        </authorList>
    </citation>
    <scope>NUCLEOTIDE SEQUENCE [LARGE SCALE GENOMIC DNA]</scope>
    <source>
        <strain evidence="19 20">Mal64</strain>
    </source>
</reference>
<sequence length="628" mass="68603">MKPSAEGSTEPVRSRFGATPLDDGSTHFRVWAPRCERVEVVIEGAGGGERAPRVALLECDEQGFFQASVAQTPPGALYGYRLDGGPLRPDPVSRHQPNGVHGLSAVIDHASFGWTDAAWRGVAKRNLVIYELHVGAFTAEGTFASAIGRLAELVELGFTAIELMPVAQTPGRWNWGYDGVSLYAPRNTYGGPEGLKQLVDACHAAGLAVLLDVVYNHLGPEGNYLAEFGPYFTPDRSTPWGESFNYDGPQCEQVRRFVVENALEWLREYHLDGLRLDAVFFMTDTSAWTILDEIREATSRFAAAAGRTVHLIAESNLYDAELLKGKTLEETETSPPRRREPYDAIWCDCLMHAIHSQALPHLELTDKPYGGSGDLVASLRHGYVYSDRPPVRTAPGEHARRGRDWSDHDWRSSLVVALQTHDAVGNHPAGMRVHQLTSTAFKKAAAALTLLSPGIPLVFMGEECAAEAPFLFFADFEDSALRQAVDHGRREEYPQHDWSGSIAPSHPEAFRLANCGGTAPGGDSPHDPAVRQWYRQLIAFRKLGVAEGWLAADRMRVSHDSGLDLFTIVYEGPQGGAATILARLTPLDRESAPVKFEPPGVVVLDSHAGGPSCDGFLLQPHHAVVTRG</sequence>
<evidence type="ECO:0000256" key="5">
    <source>
        <dbReference type="ARBA" id="ARBA00015938"/>
    </source>
</evidence>
<evidence type="ECO:0000256" key="10">
    <source>
        <dbReference type="ARBA" id="ARBA00032057"/>
    </source>
</evidence>
<dbReference type="CDD" id="cd11325">
    <property type="entry name" value="AmyAc_GTHase"/>
    <property type="match status" value="1"/>
</dbReference>
<evidence type="ECO:0000256" key="15">
    <source>
        <dbReference type="PIRSR" id="PIRSR006337-1"/>
    </source>
</evidence>
<dbReference type="PANTHER" id="PTHR43651">
    <property type="entry name" value="1,4-ALPHA-GLUCAN-BRANCHING ENZYME"/>
    <property type="match status" value="1"/>
</dbReference>
<evidence type="ECO:0000256" key="6">
    <source>
        <dbReference type="ARBA" id="ARBA00022490"/>
    </source>
</evidence>
<dbReference type="EC" id="3.2.1.141" evidence="4 13"/>
<dbReference type="SUPFAM" id="SSF81296">
    <property type="entry name" value="E set domains"/>
    <property type="match status" value="1"/>
</dbReference>
<dbReference type="NCBIfam" id="TIGR02402">
    <property type="entry name" value="trehalose_TreZ"/>
    <property type="match status" value="1"/>
</dbReference>
<dbReference type="EMBL" id="SJPQ01000001">
    <property type="protein sequence ID" value="TWT90133.1"/>
    <property type="molecule type" value="Genomic_DNA"/>
</dbReference>
<evidence type="ECO:0000313" key="19">
    <source>
        <dbReference type="EMBL" id="TWT90133.1"/>
    </source>
</evidence>
<dbReference type="SMART" id="SM00642">
    <property type="entry name" value="Aamy"/>
    <property type="match status" value="1"/>
</dbReference>
<dbReference type="Gene3D" id="3.20.20.80">
    <property type="entry name" value="Glycosidases"/>
    <property type="match status" value="1"/>
</dbReference>
<keyword evidence="9 14" id="KW-0326">Glycosidase</keyword>
<evidence type="ECO:0000256" key="3">
    <source>
        <dbReference type="ARBA" id="ARBA00008061"/>
    </source>
</evidence>
<evidence type="ECO:0000256" key="1">
    <source>
        <dbReference type="ARBA" id="ARBA00004496"/>
    </source>
</evidence>
<dbReference type="Gene3D" id="1.10.10.760">
    <property type="entry name" value="E-set domains of sugar-utilizing enzymes"/>
    <property type="match status" value="1"/>
</dbReference>
<dbReference type="Gene3D" id="2.60.40.10">
    <property type="entry name" value="Immunoglobulins"/>
    <property type="match status" value="1"/>
</dbReference>
<feature type="active site" description="Nucleophile" evidence="15">
    <location>
        <position position="277"/>
    </location>
</feature>
<dbReference type="OrthoDB" id="226102at2"/>
<evidence type="ECO:0000256" key="2">
    <source>
        <dbReference type="ARBA" id="ARBA00005199"/>
    </source>
</evidence>
<dbReference type="RefSeq" id="WP_146396600.1">
    <property type="nucleotide sequence ID" value="NZ_SJPQ01000001.1"/>
</dbReference>
<dbReference type="UniPathway" id="UPA00299"/>
<dbReference type="InterPro" id="IPR004193">
    <property type="entry name" value="Glyco_hydro_13_N"/>
</dbReference>